<evidence type="ECO:0000256" key="4">
    <source>
        <dbReference type="ARBA" id="ARBA00022840"/>
    </source>
</evidence>
<comment type="similarity">
    <text evidence="1">Belongs to the ABC transporter superfamily.</text>
</comment>
<dbReference type="Proteomes" id="UP000196475">
    <property type="component" value="Unassembled WGS sequence"/>
</dbReference>
<dbReference type="GO" id="GO:0015833">
    <property type="term" value="P:peptide transport"/>
    <property type="evidence" value="ECO:0007669"/>
    <property type="project" value="InterPro"/>
</dbReference>
<accession>A0A1Y3PTQ7</accession>
<organism evidence="6 7">
    <name type="scientific">Bacillus thermozeamaize</name>
    <dbReference type="NCBI Taxonomy" id="230954"/>
    <lineage>
        <taxon>Bacteria</taxon>
        <taxon>Bacillati</taxon>
        <taxon>Bacillota</taxon>
        <taxon>Bacilli</taxon>
        <taxon>Bacillales</taxon>
        <taxon>Bacillaceae</taxon>
        <taxon>Bacillus</taxon>
    </lineage>
</organism>
<sequence>MAEASWLLEANGLKKYFPITKGIFSRPAGYVKAVDGVSFRIRPGETLGLVGESGCGKSTTGRMVLHLIRPTEGTVLYKGQDLGQMGAQQMREIRKRMQMIFQDPFSSLNPRMTVTEIIGEPLAIHRLSSGREKKERIAELLELVGLSKRDMGKYPHQFSGGQRQRIGIARALATNPELVVCDEAVSALDVSVQAQVLNLLKELQERLHLSYLFISHDLNVVKYISDRICVMYLGEIVEEADSEALFGKPLHPYTQALFSAVPNPDPIARKERILLKGEAPSAADLPSGCKFHPRCPKAMERCKTEAPALREVASGHQVACHLY</sequence>
<dbReference type="PANTHER" id="PTHR43776:SF7">
    <property type="entry name" value="D,D-DIPEPTIDE TRANSPORT ATP-BINDING PROTEIN DDPF-RELATED"/>
    <property type="match status" value="1"/>
</dbReference>
<dbReference type="EMBL" id="LZRT01000010">
    <property type="protein sequence ID" value="OUM90731.1"/>
    <property type="molecule type" value="Genomic_DNA"/>
</dbReference>
<dbReference type="PROSITE" id="PS00211">
    <property type="entry name" value="ABC_TRANSPORTER_1"/>
    <property type="match status" value="1"/>
</dbReference>
<name>A0A1Y3PTQ7_9BACI</name>
<protein>
    <recommendedName>
        <fullName evidence="5">ABC transporter domain-containing protein</fullName>
    </recommendedName>
</protein>
<dbReference type="Gene3D" id="3.40.50.300">
    <property type="entry name" value="P-loop containing nucleotide triphosphate hydrolases"/>
    <property type="match status" value="1"/>
</dbReference>
<dbReference type="InterPro" id="IPR013563">
    <property type="entry name" value="Oligopep_ABC_C"/>
</dbReference>
<proteinExistence type="inferred from homology"/>
<dbReference type="GO" id="GO:0016887">
    <property type="term" value="F:ATP hydrolysis activity"/>
    <property type="evidence" value="ECO:0007669"/>
    <property type="project" value="InterPro"/>
</dbReference>
<feature type="domain" description="ABC transporter" evidence="5">
    <location>
        <begin position="8"/>
        <end position="258"/>
    </location>
</feature>
<dbReference type="GO" id="GO:0005524">
    <property type="term" value="F:ATP binding"/>
    <property type="evidence" value="ECO:0007669"/>
    <property type="project" value="UniProtKB-KW"/>
</dbReference>
<dbReference type="InterPro" id="IPR050319">
    <property type="entry name" value="ABC_transp_ATP-bind"/>
</dbReference>
<evidence type="ECO:0000313" key="7">
    <source>
        <dbReference type="Proteomes" id="UP000196475"/>
    </source>
</evidence>
<keyword evidence="2" id="KW-0813">Transport</keyword>
<dbReference type="InterPro" id="IPR003593">
    <property type="entry name" value="AAA+_ATPase"/>
</dbReference>
<dbReference type="CDD" id="cd03257">
    <property type="entry name" value="ABC_NikE_OppD_transporters"/>
    <property type="match status" value="1"/>
</dbReference>
<dbReference type="NCBIfam" id="TIGR01727">
    <property type="entry name" value="oligo_HPY"/>
    <property type="match status" value="1"/>
</dbReference>
<dbReference type="InterPro" id="IPR027417">
    <property type="entry name" value="P-loop_NTPase"/>
</dbReference>
<dbReference type="NCBIfam" id="NF008453">
    <property type="entry name" value="PRK11308.1"/>
    <property type="match status" value="1"/>
</dbReference>
<keyword evidence="4" id="KW-0067">ATP-binding</keyword>
<dbReference type="SMART" id="SM00382">
    <property type="entry name" value="AAA"/>
    <property type="match status" value="1"/>
</dbReference>
<evidence type="ECO:0000256" key="2">
    <source>
        <dbReference type="ARBA" id="ARBA00022448"/>
    </source>
</evidence>
<dbReference type="PROSITE" id="PS50893">
    <property type="entry name" value="ABC_TRANSPORTER_2"/>
    <property type="match status" value="1"/>
</dbReference>
<evidence type="ECO:0000259" key="5">
    <source>
        <dbReference type="PROSITE" id="PS50893"/>
    </source>
</evidence>
<evidence type="ECO:0000313" key="6">
    <source>
        <dbReference type="EMBL" id="OUM90731.1"/>
    </source>
</evidence>
<gene>
    <name evidence="6" type="ORF">BAA01_07030</name>
</gene>
<evidence type="ECO:0000256" key="1">
    <source>
        <dbReference type="ARBA" id="ARBA00005417"/>
    </source>
</evidence>
<comment type="caution">
    <text evidence="6">The sequence shown here is derived from an EMBL/GenBank/DDBJ whole genome shotgun (WGS) entry which is preliminary data.</text>
</comment>
<dbReference type="InterPro" id="IPR017871">
    <property type="entry name" value="ABC_transporter-like_CS"/>
</dbReference>
<dbReference type="FunFam" id="3.40.50.300:FF:000016">
    <property type="entry name" value="Oligopeptide ABC transporter ATP-binding component"/>
    <property type="match status" value="1"/>
</dbReference>
<keyword evidence="3" id="KW-0547">Nucleotide-binding</keyword>
<dbReference type="Pfam" id="PF08352">
    <property type="entry name" value="oligo_HPY"/>
    <property type="match status" value="1"/>
</dbReference>
<reference evidence="7" key="1">
    <citation type="submission" date="2016-06" db="EMBL/GenBank/DDBJ databases">
        <authorList>
            <person name="Nascimento L."/>
            <person name="Pereira R.V."/>
            <person name="Martins L.F."/>
            <person name="Quaggio R.B."/>
            <person name="Silva A.M."/>
            <person name="Setubal J.C."/>
        </authorList>
    </citation>
    <scope>NUCLEOTIDE SEQUENCE [LARGE SCALE GENOMIC DNA]</scope>
</reference>
<dbReference type="SUPFAM" id="SSF52540">
    <property type="entry name" value="P-loop containing nucleoside triphosphate hydrolases"/>
    <property type="match status" value="1"/>
</dbReference>
<dbReference type="InterPro" id="IPR003439">
    <property type="entry name" value="ABC_transporter-like_ATP-bd"/>
</dbReference>
<evidence type="ECO:0000256" key="3">
    <source>
        <dbReference type="ARBA" id="ARBA00022741"/>
    </source>
</evidence>
<dbReference type="PANTHER" id="PTHR43776">
    <property type="entry name" value="TRANSPORT ATP-BINDING PROTEIN"/>
    <property type="match status" value="1"/>
</dbReference>
<dbReference type="GO" id="GO:0055085">
    <property type="term" value="P:transmembrane transport"/>
    <property type="evidence" value="ECO:0007669"/>
    <property type="project" value="UniProtKB-ARBA"/>
</dbReference>
<dbReference type="Pfam" id="PF00005">
    <property type="entry name" value="ABC_tran"/>
    <property type="match status" value="1"/>
</dbReference>
<dbReference type="AlphaFoldDB" id="A0A1Y3PTQ7"/>